<keyword evidence="2" id="KW-1185">Reference proteome</keyword>
<protein>
    <submittedName>
        <fullName evidence="1">Crosslink repair DNA glycosylase YcaQ family protein</fullName>
    </submittedName>
</protein>
<evidence type="ECO:0000313" key="2">
    <source>
        <dbReference type="Proteomes" id="UP001220377"/>
    </source>
</evidence>
<dbReference type="Proteomes" id="UP001220377">
    <property type="component" value="Chromosome"/>
</dbReference>
<name>A0ABY7WRH9_9LACO</name>
<dbReference type="RefSeq" id="WP_274258428.1">
    <property type="nucleotide sequence ID" value="NZ_CP117884.1"/>
</dbReference>
<evidence type="ECO:0000313" key="1">
    <source>
        <dbReference type="EMBL" id="WDF81576.1"/>
    </source>
</evidence>
<proteinExistence type="predicted"/>
<sequence length="359" mass="40556">MSPEELFALRLNHLGMLTEREGVISQLTRTVGVQSQAQRHAEIGLILRNPDLTRADLAQAYASGNLVRGWAQRWTHQLMTKADWNLVVAARKAERLPAAYFQGQSKLIHDVAKQLERALQVQPRFSKEAADTVMDAAASELLSNRARYAILQLVVAHGRAYFDPVSTMSNYVLLANQDKRLPTEEAIRQLAPRFLAGFGPAREADFCKWLGVSPRRVDPIWQSMSRDWHPVTVGDDILFELMASSRTERESLVAKTKSAVILTAGFDASETGYVKKDWLTDPEHQAILWSKNGLLQPVIIADGQVVGTWRYQLTTKQCNFTIRYWHPIAKTTRTIIESRLTPVAAFLEREVGSFEYQKI</sequence>
<organism evidence="1 2">
    <name type="scientific">Lacticaseibacillus pabuli</name>
    <dbReference type="NCBI Taxonomy" id="3025672"/>
    <lineage>
        <taxon>Bacteria</taxon>
        <taxon>Bacillati</taxon>
        <taxon>Bacillota</taxon>
        <taxon>Bacilli</taxon>
        <taxon>Lactobacillales</taxon>
        <taxon>Lactobacillaceae</taxon>
        <taxon>Lacticaseibacillus</taxon>
    </lineage>
</organism>
<reference evidence="1 2" key="1">
    <citation type="submission" date="2023-02" db="EMBL/GenBank/DDBJ databases">
        <title>Genome sequence of Lacticaseibacillus sp. KACC 23028.</title>
        <authorList>
            <person name="Kim S."/>
            <person name="Heo J."/>
            <person name="Kwon S.-W."/>
        </authorList>
    </citation>
    <scope>NUCLEOTIDE SEQUENCE [LARGE SCALE GENOMIC DNA]</scope>
    <source>
        <strain evidence="1 2">KACC 23028</strain>
    </source>
</reference>
<dbReference type="InterPro" id="IPR009351">
    <property type="entry name" value="AlkZ-like"/>
</dbReference>
<gene>
    <name evidence="1" type="ORF">PQ472_06475</name>
</gene>
<dbReference type="PANTHER" id="PTHR38479">
    <property type="entry name" value="LMO0824 PROTEIN"/>
    <property type="match status" value="1"/>
</dbReference>
<dbReference type="PANTHER" id="PTHR38479:SF2">
    <property type="entry name" value="WINGED HELIX DNA-BINDING DOMAIN-CONTAINING PROTEIN"/>
    <property type="match status" value="1"/>
</dbReference>
<dbReference type="EMBL" id="CP117884">
    <property type="protein sequence ID" value="WDF81576.1"/>
    <property type="molecule type" value="Genomic_DNA"/>
</dbReference>
<accession>A0ABY7WRH9</accession>
<dbReference type="Pfam" id="PF06224">
    <property type="entry name" value="AlkZ-like"/>
    <property type="match status" value="1"/>
</dbReference>